<dbReference type="PANTHER" id="PTHR46401:SF2">
    <property type="entry name" value="GLYCOSYLTRANSFERASE WBBK-RELATED"/>
    <property type="match status" value="1"/>
</dbReference>
<evidence type="ECO:0000256" key="1">
    <source>
        <dbReference type="ARBA" id="ARBA00022679"/>
    </source>
</evidence>
<comment type="caution">
    <text evidence="5">The sequence shown here is derived from an EMBL/GenBank/DDBJ whole genome shotgun (WGS) entry which is preliminary data.</text>
</comment>
<keyword evidence="1 5" id="KW-0808">Transferase</keyword>
<evidence type="ECO:0000259" key="3">
    <source>
        <dbReference type="Pfam" id="PF00534"/>
    </source>
</evidence>
<dbReference type="Proteomes" id="UP000325141">
    <property type="component" value="Unassembled WGS sequence"/>
</dbReference>
<dbReference type="Pfam" id="PF00534">
    <property type="entry name" value="Glycos_transf_1"/>
    <property type="match status" value="1"/>
</dbReference>
<dbReference type="SUPFAM" id="SSF53756">
    <property type="entry name" value="UDP-Glycosyltransferase/glycogen phosphorylase"/>
    <property type="match status" value="1"/>
</dbReference>
<keyword evidence="2" id="KW-0472">Membrane</keyword>
<dbReference type="CDD" id="cd03794">
    <property type="entry name" value="GT4_WbuB-like"/>
    <property type="match status" value="1"/>
</dbReference>
<reference evidence="5 6" key="1">
    <citation type="submission" date="2019-09" db="EMBL/GenBank/DDBJ databases">
        <title>Genome sequence and assembly of Flavobacterium sp.</title>
        <authorList>
            <person name="Chhetri G."/>
        </authorList>
    </citation>
    <scope>NUCLEOTIDE SEQUENCE [LARGE SCALE GENOMIC DNA]</scope>
    <source>
        <strain evidence="5 6">SNL9</strain>
    </source>
</reference>
<dbReference type="GO" id="GO:0016757">
    <property type="term" value="F:glycosyltransferase activity"/>
    <property type="evidence" value="ECO:0007669"/>
    <property type="project" value="InterPro"/>
</dbReference>
<dbReference type="GO" id="GO:0009103">
    <property type="term" value="P:lipopolysaccharide biosynthetic process"/>
    <property type="evidence" value="ECO:0007669"/>
    <property type="project" value="TreeGrafter"/>
</dbReference>
<dbReference type="InterPro" id="IPR001296">
    <property type="entry name" value="Glyco_trans_1"/>
</dbReference>
<gene>
    <name evidence="5" type="ORF">F0460_08665</name>
</gene>
<evidence type="ECO:0000259" key="4">
    <source>
        <dbReference type="Pfam" id="PF13439"/>
    </source>
</evidence>
<dbReference type="AlphaFoldDB" id="A0A5M6CK26"/>
<dbReference type="InterPro" id="IPR028098">
    <property type="entry name" value="Glyco_trans_4-like_N"/>
</dbReference>
<dbReference type="PANTHER" id="PTHR46401">
    <property type="entry name" value="GLYCOSYLTRANSFERASE WBBK-RELATED"/>
    <property type="match status" value="1"/>
</dbReference>
<proteinExistence type="predicted"/>
<name>A0A5M6CK26_9FLAO</name>
<dbReference type="Pfam" id="PF13439">
    <property type="entry name" value="Glyco_transf_4"/>
    <property type="match status" value="1"/>
</dbReference>
<dbReference type="RefSeq" id="WP_150012280.1">
    <property type="nucleotide sequence ID" value="NZ_VWSG01000005.1"/>
</dbReference>
<evidence type="ECO:0000313" key="5">
    <source>
        <dbReference type="EMBL" id="KAA5535377.1"/>
    </source>
</evidence>
<organism evidence="5 6">
    <name type="scientific">Paenimyroides baculatum</name>
    <dbReference type="NCBI Taxonomy" id="2608000"/>
    <lineage>
        <taxon>Bacteria</taxon>
        <taxon>Pseudomonadati</taxon>
        <taxon>Bacteroidota</taxon>
        <taxon>Flavobacteriia</taxon>
        <taxon>Flavobacteriales</taxon>
        <taxon>Flavobacteriaceae</taxon>
        <taxon>Paenimyroides</taxon>
    </lineage>
</organism>
<feature type="transmembrane region" description="Helical" evidence="2">
    <location>
        <begin position="100"/>
        <end position="119"/>
    </location>
</feature>
<keyword evidence="2" id="KW-0812">Transmembrane</keyword>
<accession>A0A5M6CK26</accession>
<feature type="domain" description="Glycosyl transferase family 1" evidence="3">
    <location>
        <begin position="215"/>
        <end position="321"/>
    </location>
</feature>
<sequence>MKNLYILSELFYPNKTSTAYIMTEIANYLVNSYRVSVITTNIRYDGNITENVEKLEYNVIRKKVGNVDKNSFFSRIKGAVGSSFLLAFELLKNVKKGEKVLVVTNPFLIIFFIAVIRVFKKFEYNLLVHDVFPENTIPAGLKSEKSISYKLIKLVFDWSYRKADKLIVLGEDMKQLLVQKGVSDSSINIIPNWYDEDLISPDFNRSDYLGIPNLDKKVVIGFAGNIGRVQGLDDFLESFTKVSDNKLVFVAVGDGAMMKFLKEKYGDKDNIYFLGNKPRNEQSYFLNAFDISLVTLAKGMYGLGVPSKSYNILKSGKPILYIGDSSSEIDLMIRENNCGWSFNWEEKAQLTTFLTNIKSSDINEFRIKNQELAINKFNSSIIKNQFFTVINK</sequence>
<dbReference type="EMBL" id="VWSG01000005">
    <property type="protein sequence ID" value="KAA5535377.1"/>
    <property type="molecule type" value="Genomic_DNA"/>
</dbReference>
<keyword evidence="6" id="KW-1185">Reference proteome</keyword>
<evidence type="ECO:0000256" key="2">
    <source>
        <dbReference type="SAM" id="Phobius"/>
    </source>
</evidence>
<dbReference type="Gene3D" id="3.40.50.2000">
    <property type="entry name" value="Glycogen Phosphorylase B"/>
    <property type="match status" value="2"/>
</dbReference>
<feature type="domain" description="Glycosyltransferase subfamily 4-like N-terminal" evidence="4">
    <location>
        <begin position="23"/>
        <end position="197"/>
    </location>
</feature>
<evidence type="ECO:0000313" key="6">
    <source>
        <dbReference type="Proteomes" id="UP000325141"/>
    </source>
</evidence>
<keyword evidence="2" id="KW-1133">Transmembrane helix</keyword>
<protein>
    <submittedName>
        <fullName evidence="5">Glycosyltransferase family 4 protein</fullName>
    </submittedName>
</protein>